<gene>
    <name evidence="4" type="ORF">GTS_51530</name>
</gene>
<dbReference type="AlphaFoldDB" id="A0A4D4JER8"/>
<protein>
    <submittedName>
        <fullName evidence="4">TetR family transcriptional regulator</fullName>
    </submittedName>
</protein>
<dbReference type="Pfam" id="PF17920">
    <property type="entry name" value="TetR_C_16"/>
    <property type="match status" value="1"/>
</dbReference>
<proteinExistence type="predicted"/>
<feature type="DNA-binding region" description="H-T-H motif" evidence="2">
    <location>
        <begin position="37"/>
        <end position="56"/>
    </location>
</feature>
<dbReference type="InterPro" id="IPR050109">
    <property type="entry name" value="HTH-type_TetR-like_transc_reg"/>
</dbReference>
<evidence type="ECO:0000313" key="4">
    <source>
        <dbReference type="EMBL" id="GDY33520.1"/>
    </source>
</evidence>
<dbReference type="InterPro" id="IPR036271">
    <property type="entry name" value="Tet_transcr_reg_TetR-rel_C_sf"/>
</dbReference>
<dbReference type="RefSeq" id="WP_137816457.1">
    <property type="nucleotide sequence ID" value="NZ_BJFL01000045.1"/>
</dbReference>
<dbReference type="PANTHER" id="PTHR30055">
    <property type="entry name" value="HTH-TYPE TRANSCRIPTIONAL REGULATOR RUTR"/>
    <property type="match status" value="1"/>
</dbReference>
<dbReference type="Pfam" id="PF00440">
    <property type="entry name" value="TetR_N"/>
    <property type="match status" value="1"/>
</dbReference>
<dbReference type="PROSITE" id="PS50977">
    <property type="entry name" value="HTH_TETR_2"/>
    <property type="match status" value="1"/>
</dbReference>
<keyword evidence="5" id="KW-1185">Reference proteome</keyword>
<dbReference type="InterPro" id="IPR009057">
    <property type="entry name" value="Homeodomain-like_sf"/>
</dbReference>
<evidence type="ECO:0000256" key="2">
    <source>
        <dbReference type="PROSITE-ProRule" id="PRU00335"/>
    </source>
</evidence>
<name>A0A4D4JER8_9PSEU</name>
<dbReference type="PRINTS" id="PR00455">
    <property type="entry name" value="HTHTETR"/>
</dbReference>
<evidence type="ECO:0000256" key="1">
    <source>
        <dbReference type="ARBA" id="ARBA00023125"/>
    </source>
</evidence>
<dbReference type="SUPFAM" id="SSF46689">
    <property type="entry name" value="Homeodomain-like"/>
    <property type="match status" value="1"/>
</dbReference>
<dbReference type="SUPFAM" id="SSF48498">
    <property type="entry name" value="Tetracyclin repressor-like, C-terminal domain"/>
    <property type="match status" value="1"/>
</dbReference>
<dbReference type="OrthoDB" id="3210235at2"/>
<dbReference type="GO" id="GO:0000976">
    <property type="term" value="F:transcription cis-regulatory region binding"/>
    <property type="evidence" value="ECO:0007669"/>
    <property type="project" value="TreeGrafter"/>
</dbReference>
<evidence type="ECO:0000313" key="5">
    <source>
        <dbReference type="Proteomes" id="UP000298860"/>
    </source>
</evidence>
<feature type="domain" description="HTH tetR-type" evidence="3">
    <location>
        <begin position="14"/>
        <end position="74"/>
    </location>
</feature>
<dbReference type="InterPro" id="IPR041678">
    <property type="entry name" value="TetR_C_16"/>
</dbReference>
<accession>A0A4D4JER8</accession>
<evidence type="ECO:0000259" key="3">
    <source>
        <dbReference type="PROSITE" id="PS50977"/>
    </source>
</evidence>
<dbReference type="Proteomes" id="UP000298860">
    <property type="component" value="Unassembled WGS sequence"/>
</dbReference>
<comment type="caution">
    <text evidence="4">The sequence shown here is derived from an EMBL/GenBank/DDBJ whole genome shotgun (WGS) entry which is preliminary data.</text>
</comment>
<dbReference type="InterPro" id="IPR001647">
    <property type="entry name" value="HTH_TetR"/>
</dbReference>
<dbReference type="Gene3D" id="1.10.357.10">
    <property type="entry name" value="Tetracycline Repressor, domain 2"/>
    <property type="match status" value="1"/>
</dbReference>
<dbReference type="EMBL" id="BJFL01000045">
    <property type="protein sequence ID" value="GDY33520.1"/>
    <property type="molecule type" value="Genomic_DNA"/>
</dbReference>
<dbReference type="PANTHER" id="PTHR30055:SF235">
    <property type="entry name" value="TRANSCRIPTIONAL REGULATORY PROTEIN"/>
    <property type="match status" value="1"/>
</dbReference>
<keyword evidence="1 2" id="KW-0238">DNA-binding</keyword>
<organism evidence="4 5">
    <name type="scientific">Gandjariella thermophila</name>
    <dbReference type="NCBI Taxonomy" id="1931992"/>
    <lineage>
        <taxon>Bacteria</taxon>
        <taxon>Bacillati</taxon>
        <taxon>Actinomycetota</taxon>
        <taxon>Actinomycetes</taxon>
        <taxon>Pseudonocardiales</taxon>
        <taxon>Pseudonocardiaceae</taxon>
        <taxon>Gandjariella</taxon>
    </lineage>
</organism>
<reference evidence="5" key="1">
    <citation type="submission" date="2019-04" db="EMBL/GenBank/DDBJ databases">
        <title>Draft genome sequence of Pseudonocardiaceae bacterium SL3-2-4.</title>
        <authorList>
            <person name="Ningsih F."/>
            <person name="Yokota A."/>
            <person name="Sakai Y."/>
            <person name="Nanatani K."/>
            <person name="Yabe S."/>
            <person name="Oetari A."/>
            <person name="Sjamsuridzal W."/>
        </authorList>
    </citation>
    <scope>NUCLEOTIDE SEQUENCE [LARGE SCALE GENOMIC DNA]</scope>
    <source>
        <strain evidence="5">SL3-2-4</strain>
    </source>
</reference>
<sequence>MTAARRRGRRPAGEDTRAALLEAAGAVFAEQGYDGSTVRAIAARAGVDPAMVNHWFGGKEGLFAAAMELPIDPGLVVARVLDGSRETVAERIVRTFVTVWDDTGGAHFAALVRSVSSHELAARMLREFVTSVLFGPVAERLRVDQPDLRAALCGSQIVGLGMIRYVVRLEPLASADVDTVVAAIGPNLQRYLTGDLGLPPDRGR</sequence>
<dbReference type="GO" id="GO:0003700">
    <property type="term" value="F:DNA-binding transcription factor activity"/>
    <property type="evidence" value="ECO:0007669"/>
    <property type="project" value="TreeGrafter"/>
</dbReference>
<dbReference type="Gene3D" id="1.10.10.60">
    <property type="entry name" value="Homeodomain-like"/>
    <property type="match status" value="1"/>
</dbReference>